<dbReference type="OrthoDB" id="5327538at2759"/>
<reference evidence="4 5" key="1">
    <citation type="submission" date="2016-10" db="EMBL/GenBank/DDBJ databases">
        <title>Genome sequence of the basidiomycete white-rot fungus Trametes pubescens.</title>
        <authorList>
            <person name="Makela M.R."/>
            <person name="Granchi Z."/>
            <person name="Peng M."/>
            <person name="De Vries R.P."/>
            <person name="Grigoriev I."/>
            <person name="Riley R."/>
            <person name="Hilden K."/>
        </authorList>
    </citation>
    <scope>NUCLEOTIDE SEQUENCE [LARGE SCALE GENOMIC DNA]</scope>
    <source>
        <strain evidence="4 5">FBCC735</strain>
    </source>
</reference>
<sequence>MSPSLAGKVAIVTGSSRSIGAAAATHLASLGANVVINYVSNASAAQAVADSINKQGAGKAIVVKADAGSIADNKHLVEETVKAFGRLDIVALNAGVMDNQKLEDVTEEAFAKQFDTNVKGPLFLVQAAAKHMSAGGRVIFFSTSLTQASGVPPNYLVYASTKGAVEQLTRVLAKDLGARGITVNTVAPGPIDTDMFRAGKTEQQINFFAGMHPEKRLGTTDEVGNVVAFLASDEASWVNGQTLMVNGGFAV</sequence>
<dbReference type="STRING" id="154538.A0A1M2VHU6"/>
<dbReference type="EMBL" id="MNAD01001215">
    <property type="protein sequence ID" value="OJT07174.1"/>
    <property type="molecule type" value="Genomic_DNA"/>
</dbReference>
<dbReference type="OMA" id="NFPYFVA"/>
<dbReference type="InterPro" id="IPR036291">
    <property type="entry name" value="NAD(P)-bd_dom_sf"/>
</dbReference>
<dbReference type="InterPro" id="IPR020904">
    <property type="entry name" value="Sc_DH/Rdtase_CS"/>
</dbReference>
<evidence type="ECO:0000313" key="5">
    <source>
        <dbReference type="Proteomes" id="UP000184267"/>
    </source>
</evidence>
<dbReference type="SUPFAM" id="SSF51735">
    <property type="entry name" value="NAD(P)-binding Rossmann-fold domains"/>
    <property type="match status" value="1"/>
</dbReference>
<proteinExistence type="inferred from homology"/>
<evidence type="ECO:0000256" key="1">
    <source>
        <dbReference type="ARBA" id="ARBA00006484"/>
    </source>
</evidence>
<name>A0A1M2VHU6_TRAPU</name>
<dbReference type="Proteomes" id="UP000184267">
    <property type="component" value="Unassembled WGS sequence"/>
</dbReference>
<keyword evidence="3" id="KW-0560">Oxidoreductase</keyword>
<dbReference type="PRINTS" id="PR00081">
    <property type="entry name" value="GDHRDH"/>
</dbReference>
<dbReference type="PANTHER" id="PTHR48107:SF7">
    <property type="entry name" value="RE15974P"/>
    <property type="match status" value="1"/>
</dbReference>
<dbReference type="PANTHER" id="PTHR48107">
    <property type="entry name" value="NADPH-DEPENDENT ALDEHYDE REDUCTASE-LIKE PROTEIN, CHLOROPLASTIC-RELATED"/>
    <property type="match status" value="1"/>
</dbReference>
<keyword evidence="2" id="KW-0521">NADP</keyword>
<dbReference type="AlphaFoldDB" id="A0A1M2VHU6"/>
<dbReference type="FunFam" id="3.40.50.720:FF:000084">
    <property type="entry name" value="Short-chain dehydrogenase reductase"/>
    <property type="match status" value="1"/>
</dbReference>
<comment type="similarity">
    <text evidence="1">Belongs to the short-chain dehydrogenases/reductases (SDR) family.</text>
</comment>
<keyword evidence="5" id="KW-1185">Reference proteome</keyword>
<protein>
    <submittedName>
        <fullName evidence="4">Versicolorin reductase 1</fullName>
    </submittedName>
</protein>
<comment type="caution">
    <text evidence="4">The sequence shown here is derived from an EMBL/GenBank/DDBJ whole genome shotgun (WGS) entry which is preliminary data.</text>
</comment>
<dbReference type="Gene3D" id="3.40.50.720">
    <property type="entry name" value="NAD(P)-binding Rossmann-like Domain"/>
    <property type="match status" value="1"/>
</dbReference>
<evidence type="ECO:0000256" key="2">
    <source>
        <dbReference type="ARBA" id="ARBA00022857"/>
    </source>
</evidence>
<dbReference type="Pfam" id="PF13561">
    <property type="entry name" value="adh_short_C2"/>
    <property type="match status" value="1"/>
</dbReference>
<dbReference type="GO" id="GO:0016614">
    <property type="term" value="F:oxidoreductase activity, acting on CH-OH group of donors"/>
    <property type="evidence" value="ECO:0007669"/>
    <property type="project" value="UniProtKB-ARBA"/>
</dbReference>
<dbReference type="InterPro" id="IPR002347">
    <property type="entry name" value="SDR_fam"/>
</dbReference>
<gene>
    <name evidence="4" type="ORF">TRAPUB_1989</name>
</gene>
<accession>A0A1M2VHU6</accession>
<dbReference type="PRINTS" id="PR00080">
    <property type="entry name" value="SDRFAMILY"/>
</dbReference>
<evidence type="ECO:0000313" key="4">
    <source>
        <dbReference type="EMBL" id="OJT07174.1"/>
    </source>
</evidence>
<organism evidence="4 5">
    <name type="scientific">Trametes pubescens</name>
    <name type="common">White-rot fungus</name>
    <dbReference type="NCBI Taxonomy" id="154538"/>
    <lineage>
        <taxon>Eukaryota</taxon>
        <taxon>Fungi</taxon>
        <taxon>Dikarya</taxon>
        <taxon>Basidiomycota</taxon>
        <taxon>Agaricomycotina</taxon>
        <taxon>Agaricomycetes</taxon>
        <taxon>Polyporales</taxon>
        <taxon>Polyporaceae</taxon>
        <taxon>Trametes</taxon>
    </lineage>
</organism>
<dbReference type="PROSITE" id="PS00061">
    <property type="entry name" value="ADH_SHORT"/>
    <property type="match status" value="1"/>
</dbReference>
<evidence type="ECO:0000256" key="3">
    <source>
        <dbReference type="ARBA" id="ARBA00023002"/>
    </source>
</evidence>